<dbReference type="Gene3D" id="3.40.33.10">
    <property type="entry name" value="CAP"/>
    <property type="match status" value="1"/>
</dbReference>
<feature type="domain" description="SCP" evidence="2">
    <location>
        <begin position="41"/>
        <end position="184"/>
    </location>
</feature>
<dbReference type="PANTHER" id="PTHR10334">
    <property type="entry name" value="CYSTEINE-RICH SECRETORY PROTEIN-RELATED"/>
    <property type="match status" value="1"/>
</dbReference>
<dbReference type="AlphaFoldDB" id="D2V3P3"/>
<dbReference type="SUPFAM" id="SSF55797">
    <property type="entry name" value="PR-1-like"/>
    <property type="match status" value="1"/>
</dbReference>
<name>D2V3P3_NAEGR</name>
<keyword evidence="4" id="KW-1185">Reference proteome</keyword>
<dbReference type="KEGG" id="ngr:NAEGRDRAFT_30794"/>
<feature type="signal peptide" evidence="1">
    <location>
        <begin position="1"/>
        <end position="35"/>
    </location>
</feature>
<evidence type="ECO:0000256" key="1">
    <source>
        <dbReference type="SAM" id="SignalP"/>
    </source>
</evidence>
<dbReference type="GeneID" id="8852526"/>
<dbReference type="VEuPathDB" id="AmoebaDB:NAEGRDRAFT_30794"/>
<organism evidence="4">
    <name type="scientific">Naegleria gruberi</name>
    <name type="common">Amoeba</name>
    <dbReference type="NCBI Taxonomy" id="5762"/>
    <lineage>
        <taxon>Eukaryota</taxon>
        <taxon>Discoba</taxon>
        <taxon>Heterolobosea</taxon>
        <taxon>Tetramitia</taxon>
        <taxon>Eutetramitia</taxon>
        <taxon>Vahlkampfiidae</taxon>
        <taxon>Naegleria</taxon>
    </lineage>
</organism>
<dbReference type="SMART" id="SM00198">
    <property type="entry name" value="SCP"/>
    <property type="match status" value="1"/>
</dbReference>
<gene>
    <name evidence="3" type="ORF">NAEGRDRAFT_30794</name>
</gene>
<proteinExistence type="predicted"/>
<feature type="chain" id="PRO_5003037812" evidence="1">
    <location>
        <begin position="36"/>
        <end position="187"/>
    </location>
</feature>
<dbReference type="Proteomes" id="UP000006671">
    <property type="component" value="Unassembled WGS sequence"/>
</dbReference>
<dbReference type="OMA" id="ACKFEHN"/>
<dbReference type="InterPro" id="IPR035940">
    <property type="entry name" value="CAP_sf"/>
</dbReference>
<dbReference type="EMBL" id="GG738850">
    <property type="protein sequence ID" value="EFC48807.1"/>
    <property type="molecule type" value="Genomic_DNA"/>
</dbReference>
<feature type="non-terminal residue" evidence="3">
    <location>
        <position position="187"/>
    </location>
</feature>
<keyword evidence="1" id="KW-0732">Signal</keyword>
<reference evidence="3 4" key="1">
    <citation type="journal article" date="2010" name="Cell">
        <title>The genome of Naegleria gruberi illuminates early eukaryotic versatility.</title>
        <authorList>
            <person name="Fritz-Laylin L.K."/>
            <person name="Prochnik S.E."/>
            <person name="Ginger M.L."/>
            <person name="Dacks J.B."/>
            <person name="Carpenter M.L."/>
            <person name="Field M.C."/>
            <person name="Kuo A."/>
            <person name="Paredez A."/>
            <person name="Chapman J."/>
            <person name="Pham J."/>
            <person name="Shu S."/>
            <person name="Neupane R."/>
            <person name="Cipriano M."/>
            <person name="Mancuso J."/>
            <person name="Tu H."/>
            <person name="Salamov A."/>
            <person name="Lindquist E."/>
            <person name="Shapiro H."/>
            <person name="Lucas S."/>
            <person name="Grigoriev I.V."/>
            <person name="Cande W.Z."/>
            <person name="Fulton C."/>
            <person name="Rokhsar D.S."/>
            <person name="Dawson S.C."/>
        </authorList>
    </citation>
    <scope>NUCLEOTIDE SEQUENCE [LARGE SCALE GENOMIC DNA]</scope>
    <source>
        <strain evidence="3 4">NEG-M</strain>
    </source>
</reference>
<sequence length="187" mass="20434">MNIIYPHHHHKVSLVLVMLLVVSMLMMNQQQQVRAAELTSSEKTAILNAHNSARLSVAPTPLNKLAALEWSDELASRAASWLTKCAAGPSSNSLNLGVNIHVSMKGNMSVVDIVNEWTLESSKYDFTNNYCSSGDCQHYIQVVSAASTKVGCSRATCAKVFNKPELNGATLIVCNYSPKPNVLDRPY</sequence>
<dbReference type="Pfam" id="PF00188">
    <property type="entry name" value="CAP"/>
    <property type="match status" value="1"/>
</dbReference>
<dbReference type="InterPro" id="IPR014044">
    <property type="entry name" value="CAP_dom"/>
</dbReference>
<dbReference type="RefSeq" id="XP_002681551.1">
    <property type="nucleotide sequence ID" value="XM_002681505.1"/>
</dbReference>
<evidence type="ECO:0000313" key="3">
    <source>
        <dbReference type="EMBL" id="EFC48807.1"/>
    </source>
</evidence>
<dbReference type="PRINTS" id="PR00837">
    <property type="entry name" value="V5TPXLIKE"/>
</dbReference>
<dbReference type="eggNOG" id="KOG3017">
    <property type="taxonomic scope" value="Eukaryota"/>
</dbReference>
<evidence type="ECO:0000313" key="4">
    <source>
        <dbReference type="Proteomes" id="UP000006671"/>
    </source>
</evidence>
<dbReference type="OrthoDB" id="337038at2759"/>
<protein>
    <submittedName>
        <fullName evidence="3">Predicted protein</fullName>
    </submittedName>
</protein>
<accession>D2V3P3</accession>
<evidence type="ECO:0000259" key="2">
    <source>
        <dbReference type="SMART" id="SM00198"/>
    </source>
</evidence>
<dbReference type="InParanoid" id="D2V3P3"/>
<dbReference type="InterPro" id="IPR001283">
    <property type="entry name" value="CRISP-related"/>
</dbReference>